<protein>
    <submittedName>
        <fullName evidence="1">GlcNAc-PI de-N-acetylase</fullName>
    </submittedName>
</protein>
<accession>A0A1R4B3S7</accession>
<keyword evidence="2" id="KW-1185">Reference proteome</keyword>
<dbReference type="RefSeq" id="WP_077313865.1">
    <property type="nucleotide sequence ID" value="NZ_AP024887.1"/>
</dbReference>
<organism evidence="1 2">
    <name type="scientific">Vibrio palustris</name>
    <dbReference type="NCBI Taxonomy" id="1918946"/>
    <lineage>
        <taxon>Bacteria</taxon>
        <taxon>Pseudomonadati</taxon>
        <taxon>Pseudomonadota</taxon>
        <taxon>Gammaproteobacteria</taxon>
        <taxon>Vibrionales</taxon>
        <taxon>Vibrionaceae</taxon>
        <taxon>Vibrio</taxon>
    </lineage>
</organism>
<dbReference type="Proteomes" id="UP000189475">
    <property type="component" value="Unassembled WGS sequence"/>
</dbReference>
<name>A0A1R4B3S7_9VIBR</name>
<dbReference type="Gene3D" id="3.40.50.10320">
    <property type="entry name" value="LmbE-like"/>
    <property type="match status" value="1"/>
</dbReference>
<dbReference type="InterPro" id="IPR003737">
    <property type="entry name" value="GlcNAc_PI_deacetylase-related"/>
</dbReference>
<dbReference type="AlphaFoldDB" id="A0A1R4B3S7"/>
<dbReference type="STRING" id="1918946.VPAL9027_01519"/>
<dbReference type="Pfam" id="PF02585">
    <property type="entry name" value="PIG-L"/>
    <property type="match status" value="1"/>
</dbReference>
<gene>
    <name evidence="1" type="ORF">VPAL9027_01519</name>
</gene>
<dbReference type="SUPFAM" id="SSF102588">
    <property type="entry name" value="LmbE-like"/>
    <property type="match status" value="1"/>
</dbReference>
<sequence length="433" mass="49038">MKTLDYQYPLQPDWQIPTTIAQSGTLSFDERLLPDTKQITVLLAVEYTSTSKNTMGSVTISQAGWQPDAREHEQFFEAQQAGKRYINLSALPSLSGIQLTTRECQLGTQASLLIFRHPSIERGPILIIAPHADDAELAAYGLYQHLHSQVWIATLYAGESLQKIAKQYIPGLDDSMEAGCPRKAEIRHWNSMTTPVLSKVPANQLVCLGYSGITVDNLYHAPNEAIAHGAGSQYTPTSFRWLNPISLSNDLEMENTPQAMLNELSELLLRIQPTTVLVTDPEVDPHPEHKAAAHALALAMEQSDYVPEQVLMYVNHLEGIKDFPYGPEHTTTALAPFYQKYQYFHQVQVYSHHLSFAQQKNKVVAFDTMHDLRSAASIEKKIKRWWHEKTKGYGYRYYGNHIYFQTHIKAAEVFTVLPGQHYREQLLTVRKSS</sequence>
<reference evidence="1 2" key="1">
    <citation type="submission" date="2017-02" db="EMBL/GenBank/DDBJ databases">
        <authorList>
            <person name="Peterson S.W."/>
        </authorList>
    </citation>
    <scope>NUCLEOTIDE SEQUENCE [LARGE SCALE GENOMIC DNA]</scope>
    <source>
        <strain evidence="1 2">CECT 9027</strain>
    </source>
</reference>
<dbReference type="EMBL" id="FUFT01000003">
    <property type="protein sequence ID" value="SJL83551.1"/>
    <property type="molecule type" value="Genomic_DNA"/>
</dbReference>
<dbReference type="OrthoDB" id="7007936at2"/>
<dbReference type="InterPro" id="IPR024078">
    <property type="entry name" value="LmbE-like_dom_sf"/>
</dbReference>
<evidence type="ECO:0000313" key="2">
    <source>
        <dbReference type="Proteomes" id="UP000189475"/>
    </source>
</evidence>
<evidence type="ECO:0000313" key="1">
    <source>
        <dbReference type="EMBL" id="SJL83551.1"/>
    </source>
</evidence>
<proteinExistence type="predicted"/>